<keyword evidence="1" id="KW-1133">Transmembrane helix</keyword>
<evidence type="ECO:0008006" key="4">
    <source>
        <dbReference type="Google" id="ProtNLM"/>
    </source>
</evidence>
<accession>A0A2A2TNP4</accession>
<evidence type="ECO:0000313" key="3">
    <source>
        <dbReference type="Proteomes" id="UP000218238"/>
    </source>
</evidence>
<feature type="transmembrane region" description="Helical" evidence="1">
    <location>
        <begin position="9"/>
        <end position="28"/>
    </location>
</feature>
<proteinExistence type="predicted"/>
<sequence length="127" mass="14144">MDITRVKLSALWTVVMFNIAFADIVGFIHPGTLEKIIDGSFGFPVTPGLLLVFSIFIEIPLVMIFLCLVLSDRSSRLLNTLALILTTLFVVGGGSATYSYFFFATIEIVCMLAIMWFVWKRLGKLNA</sequence>
<dbReference type="EMBL" id="NTFS01000037">
    <property type="protein sequence ID" value="PAX59748.1"/>
    <property type="molecule type" value="Genomic_DNA"/>
</dbReference>
<evidence type="ECO:0000313" key="2">
    <source>
        <dbReference type="EMBL" id="PAX59748.1"/>
    </source>
</evidence>
<comment type="caution">
    <text evidence="2">The sequence shown here is derived from an EMBL/GenBank/DDBJ whole genome shotgun (WGS) entry which is preliminary data.</text>
</comment>
<feature type="transmembrane region" description="Helical" evidence="1">
    <location>
        <begin position="100"/>
        <end position="119"/>
    </location>
</feature>
<dbReference type="InterPro" id="IPR046289">
    <property type="entry name" value="DUF6326"/>
</dbReference>
<feature type="transmembrane region" description="Helical" evidence="1">
    <location>
        <begin position="77"/>
        <end position="94"/>
    </location>
</feature>
<name>A0A2A2TNP4_9CYAN</name>
<dbReference type="AlphaFoldDB" id="A0A2A2TNP4"/>
<keyword evidence="1" id="KW-0812">Transmembrane</keyword>
<protein>
    <recommendedName>
        <fullName evidence="4">DoxX family protein</fullName>
    </recommendedName>
</protein>
<dbReference type="OrthoDB" id="1551186at2"/>
<reference evidence="2 3" key="1">
    <citation type="submission" date="2017-08" db="EMBL/GenBank/DDBJ databases">
        <title>Draft genome sequence of filamentous cyanobacterium Calothrix elsteri CCALA 953.</title>
        <authorList>
            <person name="Gagunashvili A.N."/>
            <person name="Elster J."/>
            <person name="Andresson O.S."/>
        </authorList>
    </citation>
    <scope>NUCLEOTIDE SEQUENCE [LARGE SCALE GENOMIC DNA]</scope>
    <source>
        <strain evidence="2 3">CCALA 953</strain>
    </source>
</reference>
<dbReference type="Proteomes" id="UP000218238">
    <property type="component" value="Unassembled WGS sequence"/>
</dbReference>
<dbReference type="RefSeq" id="WP_095720749.1">
    <property type="nucleotide sequence ID" value="NZ_NTFS01000037.1"/>
</dbReference>
<organism evidence="2 3">
    <name type="scientific">Brunnivagina elsteri CCALA 953</name>
    <dbReference type="NCBI Taxonomy" id="987040"/>
    <lineage>
        <taxon>Bacteria</taxon>
        <taxon>Bacillati</taxon>
        <taxon>Cyanobacteriota</taxon>
        <taxon>Cyanophyceae</taxon>
        <taxon>Nostocales</taxon>
        <taxon>Calotrichaceae</taxon>
        <taxon>Brunnivagina</taxon>
    </lineage>
</organism>
<dbReference type="Pfam" id="PF19851">
    <property type="entry name" value="DUF6326"/>
    <property type="match status" value="1"/>
</dbReference>
<keyword evidence="1" id="KW-0472">Membrane</keyword>
<evidence type="ECO:0000256" key="1">
    <source>
        <dbReference type="SAM" id="Phobius"/>
    </source>
</evidence>
<keyword evidence="3" id="KW-1185">Reference proteome</keyword>
<gene>
    <name evidence="2" type="ORF">CK510_05600</name>
</gene>
<feature type="transmembrane region" description="Helical" evidence="1">
    <location>
        <begin position="48"/>
        <end position="70"/>
    </location>
</feature>